<feature type="signal peptide" evidence="1">
    <location>
        <begin position="1"/>
        <end position="22"/>
    </location>
</feature>
<reference evidence="3" key="1">
    <citation type="submission" date="2016-11" db="EMBL/GenBank/DDBJ databases">
        <authorList>
            <person name="Varghese N."/>
            <person name="Submissions S."/>
        </authorList>
    </citation>
    <scope>NUCLEOTIDE SEQUENCE [LARGE SCALE GENOMIC DNA]</scope>
    <source>
        <strain evidence="3">DSM 24724</strain>
    </source>
</reference>
<organism evidence="2 3">
    <name type="scientific">Flavobacterium chilense</name>
    <dbReference type="NCBI Taxonomy" id="946677"/>
    <lineage>
        <taxon>Bacteria</taxon>
        <taxon>Pseudomonadati</taxon>
        <taxon>Bacteroidota</taxon>
        <taxon>Flavobacteriia</taxon>
        <taxon>Flavobacteriales</taxon>
        <taxon>Flavobacteriaceae</taxon>
        <taxon>Flavobacterium</taxon>
    </lineage>
</organism>
<accession>A0A1M7ERX3</accession>
<sequence length="378" mass="44706">MKTTISFLIFISSLLLSNIVNAQNSLNYNNLFYEKYNAISNQNLKDSVKSVHLKISKPKEDIPEYKKTDAIFNNGIRGPVYFYFDKFQRLQKRSGIVFPRLNYLEDDSKTENEYEYNEADWVEKKELRSTLKKYYPVMDYNLLIKLNQISIPKADEISEEDGKIWPHYREDKFEYEIDDAGRIINAKEYFVYRTGKETMNKKVNDNDLVNQTTFIYNEKGQVTNQKITVGLYAQNKIAYHFLGTECSYCKDLQLQYEYDSKSRIIKIIMFGCGKVVAQQDYSYNSIKDYVETVKYYVTGNGGIANPTRNFVKTFNEQGDIIKREYIPDYPDQDIIQKISYYTYQYDSHNNWIKCNIFLEGTPDREPTLVAERKIEYYN</sequence>
<dbReference type="RefSeq" id="WP_068845498.1">
    <property type="nucleotide sequence ID" value="NZ_FRBT01000003.1"/>
</dbReference>
<dbReference type="EMBL" id="FRBT01000003">
    <property type="protein sequence ID" value="SHL94484.1"/>
    <property type="molecule type" value="Genomic_DNA"/>
</dbReference>
<evidence type="ECO:0000313" key="3">
    <source>
        <dbReference type="Proteomes" id="UP000184028"/>
    </source>
</evidence>
<dbReference type="STRING" id="946677.SAMN05444484_10349"/>
<protein>
    <recommendedName>
        <fullName evidence="4">YD repeat-containing protein</fullName>
    </recommendedName>
</protein>
<dbReference type="Proteomes" id="UP000184028">
    <property type="component" value="Unassembled WGS sequence"/>
</dbReference>
<evidence type="ECO:0000313" key="2">
    <source>
        <dbReference type="EMBL" id="SHL94484.1"/>
    </source>
</evidence>
<keyword evidence="1" id="KW-0732">Signal</keyword>
<dbReference type="AlphaFoldDB" id="A0A1M7ERX3"/>
<evidence type="ECO:0008006" key="4">
    <source>
        <dbReference type="Google" id="ProtNLM"/>
    </source>
</evidence>
<gene>
    <name evidence="2" type="ORF">SAMN05444484_10349</name>
</gene>
<keyword evidence="3" id="KW-1185">Reference proteome</keyword>
<name>A0A1M7ERX3_9FLAO</name>
<proteinExistence type="predicted"/>
<evidence type="ECO:0000256" key="1">
    <source>
        <dbReference type="SAM" id="SignalP"/>
    </source>
</evidence>
<dbReference type="OrthoDB" id="1048580at2"/>
<feature type="chain" id="PRO_5009925605" description="YD repeat-containing protein" evidence="1">
    <location>
        <begin position="23"/>
        <end position="378"/>
    </location>
</feature>